<dbReference type="RefSeq" id="YP_009399997.1">
    <property type="nucleotide sequence ID" value="NC_035299.1"/>
</dbReference>
<keyword evidence="10" id="KW-0150">Chloroplast</keyword>
<dbReference type="GO" id="GO:0009507">
    <property type="term" value="C:chloroplast"/>
    <property type="evidence" value="ECO:0007669"/>
    <property type="project" value="UniProtKB-SubCell"/>
</dbReference>
<feature type="site" description="Transition state stabilizer" evidence="8">
    <location>
        <position position="244"/>
    </location>
</feature>
<dbReference type="UniPathway" id="UPA00068">
    <property type="reaction ID" value="UER00107"/>
</dbReference>
<evidence type="ECO:0000256" key="4">
    <source>
        <dbReference type="ARBA" id="ARBA00022679"/>
    </source>
</evidence>
<keyword evidence="7 8" id="KW-0067">ATP-binding</keyword>
<feature type="site" description="Transition state stabilizer" evidence="8">
    <location>
        <position position="31"/>
    </location>
</feature>
<comment type="similarity">
    <text evidence="8">Belongs to the acetylglutamate kinase family. ArgB subfamily.</text>
</comment>
<dbReference type="InterPro" id="IPR037528">
    <property type="entry name" value="ArgB"/>
</dbReference>
<dbReference type="Gene3D" id="3.40.1160.10">
    <property type="entry name" value="Acetylglutamate kinase-like"/>
    <property type="match status" value="1"/>
</dbReference>
<comment type="catalytic activity">
    <reaction evidence="8">
        <text>N-acetyl-L-glutamate + ATP = N-acetyl-L-glutamyl 5-phosphate + ADP</text>
        <dbReference type="Rhea" id="RHEA:14629"/>
        <dbReference type="ChEBI" id="CHEBI:30616"/>
        <dbReference type="ChEBI" id="CHEBI:44337"/>
        <dbReference type="ChEBI" id="CHEBI:57936"/>
        <dbReference type="ChEBI" id="CHEBI:456216"/>
        <dbReference type="EC" id="2.7.2.8"/>
    </reaction>
</comment>
<dbReference type="InterPro" id="IPR041727">
    <property type="entry name" value="NAGK-C"/>
</dbReference>
<dbReference type="InterPro" id="IPR036393">
    <property type="entry name" value="AceGlu_kinase-like_sf"/>
</dbReference>
<evidence type="ECO:0000259" key="9">
    <source>
        <dbReference type="Pfam" id="PF00696"/>
    </source>
</evidence>
<comment type="function">
    <text evidence="8">Catalyzes the ATP-dependent phosphorylation of N-acetyl-L-glutamate.</text>
</comment>
<gene>
    <name evidence="8 10" type="primary">argB</name>
</gene>
<name>A0A1Z1MV13_9FLOR</name>
<keyword evidence="6 8" id="KW-0418">Kinase</keyword>
<dbReference type="PRINTS" id="PR00474">
    <property type="entry name" value="GLU5KINASE"/>
</dbReference>
<dbReference type="InterPro" id="IPR001057">
    <property type="entry name" value="Glu/AcGlu_kinase"/>
</dbReference>
<dbReference type="InterPro" id="IPR001048">
    <property type="entry name" value="Asp/Glu/Uridylate_kinase"/>
</dbReference>
<dbReference type="GO" id="GO:0005524">
    <property type="term" value="F:ATP binding"/>
    <property type="evidence" value="ECO:0007669"/>
    <property type="project" value="UniProtKB-UniRule"/>
</dbReference>
<dbReference type="InterPro" id="IPR004662">
    <property type="entry name" value="AcgluKinase_fam"/>
</dbReference>
<sequence length="286" mass="31193">MSNTIQSNSFHFSSETISLIKYHIGSTFVIKYGGSVMKNDIMQYNIIQDISLLHVLGIKVILVHGGGYMIDRWLKKLNINSRFENGIRITDSETVEVVEMVLSGKINKKLVSLFNTIDVKALGLSGKDSNLVTALPISSKVGSFTGKVHHVNTNVLNILLSSGFLPVISSVASDTFGQTYNINADTLASSIAASLQADKYIMITDTPGILIDVNNPDTLVKKLNSCKAKKLKSDGLISGGMIPKLDSCLYSLNNNVKSAHIIDGKIRYSLLRELFTKDRVGSIIVL</sequence>
<evidence type="ECO:0000256" key="2">
    <source>
        <dbReference type="ARBA" id="ARBA00022571"/>
    </source>
</evidence>
<evidence type="ECO:0000256" key="5">
    <source>
        <dbReference type="ARBA" id="ARBA00022741"/>
    </source>
</evidence>
<protein>
    <recommendedName>
        <fullName evidence="8">Acetylglutamate kinase</fullName>
        <ecNumber evidence="8">2.7.2.8</ecNumber>
    </recommendedName>
    <alternativeName>
        <fullName evidence="8">N-acetyl-L-glutamate 5-phosphotransferase</fullName>
    </alternativeName>
    <alternativeName>
        <fullName evidence="8">NAG kinase</fullName>
        <shortName evidence="8">NAGK</shortName>
    </alternativeName>
</protein>
<dbReference type="FunFam" id="3.40.1160.10:FF:000004">
    <property type="entry name" value="Acetylglutamate kinase"/>
    <property type="match status" value="1"/>
</dbReference>
<keyword evidence="2 8" id="KW-0055">Arginine biosynthesis</keyword>
<dbReference type="Pfam" id="PF00696">
    <property type="entry name" value="AA_kinase"/>
    <property type="match status" value="1"/>
</dbReference>
<evidence type="ECO:0000256" key="7">
    <source>
        <dbReference type="ARBA" id="ARBA00022840"/>
    </source>
</evidence>
<evidence type="ECO:0000313" key="10">
    <source>
        <dbReference type="EMBL" id="ARW69816.1"/>
    </source>
</evidence>
<keyword evidence="4 8" id="KW-0808">Transferase</keyword>
<dbReference type="EMBL" id="MF101467">
    <property type="protein sequence ID" value="ARW69816.1"/>
    <property type="molecule type" value="Genomic_DNA"/>
</dbReference>
<dbReference type="EC" id="2.7.2.8" evidence="8"/>
<dbReference type="GeneID" id="33362546"/>
<evidence type="ECO:0000256" key="8">
    <source>
        <dbReference type="HAMAP-Rule" id="MF_00082"/>
    </source>
</evidence>
<dbReference type="SUPFAM" id="SSF53633">
    <property type="entry name" value="Carbamate kinase-like"/>
    <property type="match status" value="1"/>
</dbReference>
<comment type="pathway">
    <text evidence="1 8">Amino-acid biosynthesis; L-arginine biosynthesis; N(2)-acetyl-L-ornithine from L-glutamate: step 2/4.</text>
</comment>
<dbReference type="PIRSF" id="PIRSF000728">
    <property type="entry name" value="NAGK"/>
    <property type="match status" value="1"/>
</dbReference>
<keyword evidence="3 8" id="KW-0028">Amino-acid biosynthesis</keyword>
<feature type="binding site" evidence="8">
    <location>
        <begin position="66"/>
        <end position="67"/>
    </location>
    <ligand>
        <name>substrate</name>
    </ligand>
</feature>
<proteinExistence type="inferred from homology"/>
<evidence type="ECO:0000256" key="3">
    <source>
        <dbReference type="ARBA" id="ARBA00022605"/>
    </source>
</evidence>
<evidence type="ECO:0000256" key="6">
    <source>
        <dbReference type="ARBA" id="ARBA00022777"/>
    </source>
</evidence>
<dbReference type="GO" id="GO:0042450">
    <property type="term" value="P:L-arginine biosynthetic process via ornithine"/>
    <property type="evidence" value="ECO:0007669"/>
    <property type="project" value="UniProtKB-UniRule"/>
</dbReference>
<geneLocation type="chloroplast" evidence="10"/>
<comment type="subcellular location">
    <subcellularLocation>
        <location evidence="8">Plastid</location>
        <location evidence="8">Chloroplast</location>
    </subcellularLocation>
</comment>
<dbReference type="NCBIfam" id="TIGR00761">
    <property type="entry name" value="argB"/>
    <property type="match status" value="1"/>
</dbReference>
<dbReference type="PANTHER" id="PTHR23342">
    <property type="entry name" value="N-ACETYLGLUTAMATE SYNTHASE"/>
    <property type="match status" value="1"/>
</dbReference>
<keyword evidence="10" id="KW-0934">Plastid</keyword>
<evidence type="ECO:0000256" key="1">
    <source>
        <dbReference type="ARBA" id="ARBA00004828"/>
    </source>
</evidence>
<feature type="binding site" evidence="8">
    <location>
        <position position="181"/>
    </location>
    <ligand>
        <name>substrate</name>
    </ligand>
</feature>
<reference evidence="10" key="1">
    <citation type="journal article" date="2017" name="J. Phycol.">
        <title>Analysis of chloroplast genomes and a supermatrix inform reclassification of the Rhodomelaceae (Rhodophyta).</title>
        <authorList>
            <person name="Diaz-Tapia P."/>
            <person name="Maggs C.A."/>
            <person name="West J.A."/>
            <person name="Verbruggen H."/>
        </authorList>
    </citation>
    <scope>NUCLEOTIDE SEQUENCE</scope>
    <source>
        <strain evidence="10">PD1825</strain>
    </source>
</reference>
<dbReference type="PANTHER" id="PTHR23342:SF0">
    <property type="entry name" value="N-ACETYLGLUTAMATE SYNTHASE, MITOCHONDRIAL"/>
    <property type="match status" value="1"/>
</dbReference>
<dbReference type="GO" id="GO:0003991">
    <property type="term" value="F:acetylglutamate kinase activity"/>
    <property type="evidence" value="ECO:0007669"/>
    <property type="project" value="UniProtKB-UniRule"/>
</dbReference>
<dbReference type="HAMAP" id="MF_00082">
    <property type="entry name" value="ArgB"/>
    <property type="match status" value="1"/>
</dbReference>
<accession>A0A1Z1MV13</accession>
<feature type="domain" description="Aspartate/glutamate/uridylate kinase" evidence="9">
    <location>
        <begin position="27"/>
        <end position="263"/>
    </location>
</feature>
<keyword evidence="5 8" id="KW-0547">Nucleotide-binding</keyword>
<dbReference type="CDD" id="cd04250">
    <property type="entry name" value="AAK_NAGK-C"/>
    <property type="match status" value="1"/>
</dbReference>
<organism evidence="10">
    <name type="scientific">Tolypiocladia glomerulata</name>
    <dbReference type="NCBI Taxonomy" id="860646"/>
    <lineage>
        <taxon>Eukaryota</taxon>
        <taxon>Rhodophyta</taxon>
        <taxon>Florideophyceae</taxon>
        <taxon>Rhodymeniophycidae</taxon>
        <taxon>Ceramiales</taxon>
        <taxon>Rhodomelaceae</taxon>
        <taxon>Polysiphonioideae</taxon>
        <taxon>Tolypiocladia</taxon>
    </lineage>
</organism>
<dbReference type="AlphaFoldDB" id="A0A1Z1MV13"/>
<feature type="binding site" evidence="8">
    <location>
        <position position="88"/>
    </location>
    <ligand>
        <name>substrate</name>
    </ligand>
</feature>